<gene>
    <name evidence="2" type="ORF">BJ982_005935</name>
</gene>
<dbReference type="RefSeq" id="WP_184885412.1">
    <property type="nucleotide sequence ID" value="NZ_BOOV01000011.1"/>
</dbReference>
<proteinExistence type="predicted"/>
<comment type="caution">
    <text evidence="2">The sequence shown here is derived from an EMBL/GenBank/DDBJ whole genome shotgun (WGS) entry which is preliminary data.</text>
</comment>
<dbReference type="SUPFAM" id="SSF54427">
    <property type="entry name" value="NTF2-like"/>
    <property type="match status" value="1"/>
</dbReference>
<dbReference type="Pfam" id="PF12680">
    <property type="entry name" value="SnoaL_2"/>
    <property type="match status" value="1"/>
</dbReference>
<evidence type="ECO:0000313" key="2">
    <source>
        <dbReference type="EMBL" id="MBB4704391.1"/>
    </source>
</evidence>
<sequence>MSKNLDAVRGSYEASAAGDVDGLLRLLAPDARWTEMAGFPYGGTYVGPDGVKSGVFARLGSEWEDYQAVPERYVDGGDVIVVIGNYRGTYRATGKYMDVRFVHVWHCEDGVAKRFEQFTDTALVQEALRS</sequence>
<accession>A0A7W7DES5</accession>
<dbReference type="EMBL" id="JACHND010000001">
    <property type="protein sequence ID" value="MBB4704391.1"/>
    <property type="molecule type" value="Genomic_DNA"/>
</dbReference>
<evidence type="ECO:0000313" key="3">
    <source>
        <dbReference type="Proteomes" id="UP000542210"/>
    </source>
</evidence>
<dbReference type="PANTHER" id="PTHR41252">
    <property type="entry name" value="BLR2505 PROTEIN"/>
    <property type="match status" value="1"/>
</dbReference>
<name>A0A7W7DES5_9ACTN</name>
<reference evidence="2 3" key="1">
    <citation type="submission" date="2020-08" db="EMBL/GenBank/DDBJ databases">
        <title>Sequencing the genomes of 1000 actinobacteria strains.</title>
        <authorList>
            <person name="Klenk H.-P."/>
        </authorList>
    </citation>
    <scope>NUCLEOTIDE SEQUENCE [LARGE SCALE GENOMIC DNA]</scope>
    <source>
        <strain evidence="2 3">DSM 45784</strain>
    </source>
</reference>
<dbReference type="InterPro" id="IPR032710">
    <property type="entry name" value="NTF2-like_dom_sf"/>
</dbReference>
<organism evidence="2 3">
    <name type="scientific">Sphaerisporangium siamense</name>
    <dbReference type="NCBI Taxonomy" id="795645"/>
    <lineage>
        <taxon>Bacteria</taxon>
        <taxon>Bacillati</taxon>
        <taxon>Actinomycetota</taxon>
        <taxon>Actinomycetes</taxon>
        <taxon>Streptosporangiales</taxon>
        <taxon>Streptosporangiaceae</taxon>
        <taxon>Sphaerisporangium</taxon>
    </lineage>
</organism>
<dbReference type="GO" id="GO:0016853">
    <property type="term" value="F:isomerase activity"/>
    <property type="evidence" value="ECO:0007669"/>
    <property type="project" value="UniProtKB-KW"/>
</dbReference>
<dbReference type="PANTHER" id="PTHR41252:SF1">
    <property type="entry name" value="BLR2505 PROTEIN"/>
    <property type="match status" value="1"/>
</dbReference>
<keyword evidence="2" id="KW-0413">Isomerase</keyword>
<dbReference type="Proteomes" id="UP000542210">
    <property type="component" value="Unassembled WGS sequence"/>
</dbReference>
<protein>
    <submittedName>
        <fullName evidence="2">Ketosteroid isomerase-like protein</fullName>
    </submittedName>
</protein>
<dbReference type="Gene3D" id="3.10.450.50">
    <property type="match status" value="1"/>
</dbReference>
<dbReference type="AlphaFoldDB" id="A0A7W7DES5"/>
<dbReference type="InterPro" id="IPR037401">
    <property type="entry name" value="SnoaL-like"/>
</dbReference>
<keyword evidence="3" id="KW-1185">Reference proteome</keyword>
<evidence type="ECO:0000259" key="1">
    <source>
        <dbReference type="Pfam" id="PF12680"/>
    </source>
</evidence>
<feature type="domain" description="SnoaL-like" evidence="1">
    <location>
        <begin position="8"/>
        <end position="110"/>
    </location>
</feature>